<proteinExistence type="predicted"/>
<keyword evidence="4" id="KW-1185">Reference proteome</keyword>
<name>A0A4V3FS73_9PSEU</name>
<dbReference type="PANTHER" id="PTHR34094:SF1">
    <property type="entry name" value="PROTEIN FAM185A"/>
    <property type="match status" value="1"/>
</dbReference>
<gene>
    <name evidence="3" type="ORF">CLV71_111320</name>
</gene>
<evidence type="ECO:0000313" key="3">
    <source>
        <dbReference type="EMBL" id="TDV46361.1"/>
    </source>
</evidence>
<dbReference type="AlphaFoldDB" id="A0A4V3FS73"/>
<feature type="region of interest" description="Disordered" evidence="1">
    <location>
        <begin position="260"/>
        <end position="306"/>
    </location>
</feature>
<sequence length="306" mass="30957">MTEGTEDKVVRRQSFEAEGPVELDLGTGGGTITVRLVDEPGVHVEVRHDPGAGSPWAQGLTSIMSWVNTQFPQFGGQFGETVPADSSAEAEAVRQTRVDYAAGRLVVRTPKEMQLRNVPIAVSVQAPAGSHVEASSGAGHVTVSGRAGRLALHTGSGRITTDQAEGSAKVDTGSGTVRLGPMVAGLRAKSGTGDIEVSAIGAASTVVTGSGDVWLGAVTGDVLARTGSGRVTIANAASGELELHTGSGAIHVGVRRGSPAEVDLSSGSGEVRSELELTNSPPVSKPALRVRGRSGSGGALVTTAAE</sequence>
<dbReference type="Proteomes" id="UP000294927">
    <property type="component" value="Unassembled WGS sequence"/>
</dbReference>
<evidence type="ECO:0000313" key="4">
    <source>
        <dbReference type="Proteomes" id="UP000294927"/>
    </source>
</evidence>
<dbReference type="Gene3D" id="2.160.20.120">
    <property type="match status" value="1"/>
</dbReference>
<protein>
    <submittedName>
        <fullName evidence="3">Putative adhesin</fullName>
    </submittedName>
</protein>
<comment type="caution">
    <text evidence="3">The sequence shown here is derived from an EMBL/GenBank/DDBJ whole genome shotgun (WGS) entry which is preliminary data.</text>
</comment>
<dbReference type="InterPro" id="IPR025164">
    <property type="entry name" value="Toastrack_DUF4097"/>
</dbReference>
<feature type="domain" description="DUF4097" evidence="2">
    <location>
        <begin position="130"/>
        <end position="276"/>
    </location>
</feature>
<reference evidence="3 4" key="1">
    <citation type="submission" date="2019-03" db="EMBL/GenBank/DDBJ databases">
        <title>Genomic Encyclopedia of Archaeal and Bacterial Type Strains, Phase II (KMG-II): from individual species to whole genera.</title>
        <authorList>
            <person name="Goeker M."/>
        </authorList>
    </citation>
    <scope>NUCLEOTIDE SEQUENCE [LARGE SCALE GENOMIC DNA]</scope>
    <source>
        <strain evidence="3 4">DSM 45499</strain>
    </source>
</reference>
<dbReference type="RefSeq" id="WP_208297796.1">
    <property type="nucleotide sequence ID" value="NZ_SOCP01000011.1"/>
</dbReference>
<organism evidence="3 4">
    <name type="scientific">Actinophytocola oryzae</name>
    <dbReference type="NCBI Taxonomy" id="502181"/>
    <lineage>
        <taxon>Bacteria</taxon>
        <taxon>Bacillati</taxon>
        <taxon>Actinomycetota</taxon>
        <taxon>Actinomycetes</taxon>
        <taxon>Pseudonocardiales</taxon>
        <taxon>Pseudonocardiaceae</taxon>
    </lineage>
</organism>
<dbReference type="EMBL" id="SOCP01000011">
    <property type="protein sequence ID" value="TDV46361.1"/>
    <property type="molecule type" value="Genomic_DNA"/>
</dbReference>
<dbReference type="Pfam" id="PF13349">
    <property type="entry name" value="DUF4097"/>
    <property type="match status" value="1"/>
</dbReference>
<evidence type="ECO:0000259" key="2">
    <source>
        <dbReference type="Pfam" id="PF13349"/>
    </source>
</evidence>
<dbReference type="PANTHER" id="PTHR34094">
    <property type="match status" value="1"/>
</dbReference>
<evidence type="ECO:0000256" key="1">
    <source>
        <dbReference type="SAM" id="MobiDB-lite"/>
    </source>
</evidence>
<accession>A0A4V3FS73</accession>